<name>A0A1X1T354_9MYCO</name>
<gene>
    <name evidence="2" type="ORF">MCNS_42000</name>
</gene>
<accession>A0A1X1T354</accession>
<evidence type="ECO:0000313" key="3">
    <source>
        <dbReference type="Proteomes" id="UP000467385"/>
    </source>
</evidence>
<dbReference type="AlphaFoldDB" id="A0A1X1T354"/>
<keyword evidence="3" id="KW-1185">Reference proteome</keyword>
<reference evidence="2 3" key="1">
    <citation type="journal article" date="2019" name="Emerg. Microbes Infect.">
        <title>Comprehensive subspecies identification of 175 nontuberculous mycobacteria species based on 7547 genomic profiles.</title>
        <authorList>
            <person name="Matsumoto Y."/>
            <person name="Kinjo T."/>
            <person name="Motooka D."/>
            <person name="Nabeya D."/>
            <person name="Jung N."/>
            <person name="Uechi K."/>
            <person name="Horii T."/>
            <person name="Iida T."/>
            <person name="Fujita J."/>
            <person name="Nakamura S."/>
        </authorList>
    </citation>
    <scope>NUCLEOTIDE SEQUENCE [LARGE SCALE GENOMIC DNA]</scope>
    <source>
        <strain evidence="2 3">JCM 14738</strain>
    </source>
</reference>
<sequence>MTLNITTAARWLMAQSSDFRLTFTDADGKRDVDSDTAQKQFVLTYPKWSGLLCYTGIARHYEHDTATWLENLLVHSPDERRNPEDIVRLLKREGNWLRAIAPEDRRTTFTMIAYDKNSIPRIWVISNFERPDQPQKEKGEDNLFCTRIRAGHPRNVITGWPKAVLPEQRQALLDLISRNPDRDDLSDAVAITNRDAAPRAKRSANDAEEVSKECVVATLSPDGSGQIVVYGDLPKEFLPCIIQCGKNVPALGQMKENAKGKMLDSVSWPAKKYLSIGVMGAVCMRVRYPVGFKWPDDPNAPPRFQAPVEFTMEPNDQAPPGSKPTKVEWFHREGLP</sequence>
<organism evidence="2 3">
    <name type="scientific">Mycobacterium conspicuum</name>
    <dbReference type="NCBI Taxonomy" id="44010"/>
    <lineage>
        <taxon>Bacteria</taxon>
        <taxon>Bacillati</taxon>
        <taxon>Actinomycetota</taxon>
        <taxon>Actinomycetes</taxon>
        <taxon>Mycobacteriales</taxon>
        <taxon>Mycobacteriaceae</taxon>
        <taxon>Mycobacterium</taxon>
    </lineage>
</organism>
<feature type="compositionally biased region" description="Basic and acidic residues" evidence="1">
    <location>
        <begin position="325"/>
        <end position="336"/>
    </location>
</feature>
<dbReference type="OrthoDB" id="5181556at2"/>
<evidence type="ECO:0000256" key="1">
    <source>
        <dbReference type="SAM" id="MobiDB-lite"/>
    </source>
</evidence>
<feature type="region of interest" description="Disordered" evidence="1">
    <location>
        <begin position="311"/>
        <end position="336"/>
    </location>
</feature>
<dbReference type="Proteomes" id="UP000467385">
    <property type="component" value="Chromosome"/>
</dbReference>
<dbReference type="RefSeq" id="WP_085234373.1">
    <property type="nucleotide sequence ID" value="NZ_AP022613.1"/>
</dbReference>
<evidence type="ECO:0000313" key="2">
    <source>
        <dbReference type="EMBL" id="BBZ41137.1"/>
    </source>
</evidence>
<proteinExistence type="predicted"/>
<dbReference type="EMBL" id="AP022613">
    <property type="protein sequence ID" value="BBZ41137.1"/>
    <property type="molecule type" value="Genomic_DNA"/>
</dbReference>
<protein>
    <submittedName>
        <fullName evidence="2">Uncharacterized protein</fullName>
    </submittedName>
</protein>